<dbReference type="Proteomes" id="UP000324917">
    <property type="component" value="Unassembled WGS sequence"/>
</dbReference>
<sequence length="96" mass="11111">MDVRDDQVHGNQEGAFFNTYYKGVCYAPLYIFCGPHLLVAKLRSSNVDPAEGALEELQRIIGIIREQWKETYIFVRGDSAYDREEIFKFCEEQDPG</sequence>
<comment type="caution">
    <text evidence="2">The sequence shown here is derived from an EMBL/GenBank/DDBJ whole genome shotgun (WGS) entry which is preliminary data.</text>
</comment>
<name>A0A5A5RGX0_MICAE</name>
<protein>
    <recommendedName>
        <fullName evidence="1">Transposase DDE domain-containing protein</fullName>
    </recommendedName>
</protein>
<feature type="domain" description="Transposase DDE" evidence="1">
    <location>
        <begin position="1"/>
        <end position="93"/>
    </location>
</feature>
<organism evidence="2 3">
    <name type="scientific">Microcystis aeruginosa NIES-2520</name>
    <dbReference type="NCBI Taxonomy" id="2303982"/>
    <lineage>
        <taxon>Bacteria</taxon>
        <taxon>Bacillati</taxon>
        <taxon>Cyanobacteriota</taxon>
        <taxon>Cyanophyceae</taxon>
        <taxon>Oscillatoriophycideae</taxon>
        <taxon>Chroococcales</taxon>
        <taxon>Microcystaceae</taxon>
        <taxon>Microcystis</taxon>
    </lineage>
</organism>
<dbReference type="InterPro" id="IPR025668">
    <property type="entry name" value="Tnp_DDE_dom"/>
</dbReference>
<evidence type="ECO:0000259" key="1">
    <source>
        <dbReference type="Pfam" id="PF13701"/>
    </source>
</evidence>
<accession>A0A5A5RGX0</accession>
<evidence type="ECO:0000313" key="2">
    <source>
        <dbReference type="EMBL" id="GCA74368.1"/>
    </source>
</evidence>
<dbReference type="AlphaFoldDB" id="A0A5A5RGX0"/>
<reference evidence="2 3" key="1">
    <citation type="submission" date="2018-09" db="EMBL/GenBank/DDBJ databases">
        <title>Evolutionary history of phycoerythrin pigmentation in the water bloom-forming cyanobacterium Microcystis aeruginosa.</title>
        <authorList>
            <person name="Tanabe Y."/>
            <person name="Tanabe Y."/>
            <person name="Yamaguchi H."/>
        </authorList>
    </citation>
    <scope>NUCLEOTIDE SEQUENCE [LARGE SCALE GENOMIC DNA]</scope>
    <source>
        <strain evidence="2 3">NIES-2520</strain>
    </source>
</reference>
<proteinExistence type="predicted"/>
<dbReference type="EMBL" id="BHVP01000015">
    <property type="protein sequence ID" value="GCA74368.1"/>
    <property type="molecule type" value="Genomic_DNA"/>
</dbReference>
<gene>
    <name evidence="2" type="ORF">MiTe_01193</name>
</gene>
<dbReference type="Pfam" id="PF13701">
    <property type="entry name" value="DDE_Tnp_1_4"/>
    <property type="match status" value="1"/>
</dbReference>
<evidence type="ECO:0000313" key="3">
    <source>
        <dbReference type="Proteomes" id="UP000324917"/>
    </source>
</evidence>